<sequence>SATAAASSGLEDWPVRSPLQRSLASSPDHSELHTDLVGKPPSPGSALALGLVKPPSPCAPGTSAQMSVMGDRTLSPAISFHPALDCRAIMQQMSPTAF</sequence>
<evidence type="ECO:0000313" key="2">
    <source>
        <dbReference type="EMBL" id="GCC43281.1"/>
    </source>
</evidence>
<dbReference type="Proteomes" id="UP000287033">
    <property type="component" value="Unassembled WGS sequence"/>
</dbReference>
<dbReference type="OrthoDB" id="409956at2759"/>
<reference evidence="2 3" key="1">
    <citation type="journal article" date="2018" name="Nat. Ecol. Evol.">
        <title>Shark genomes provide insights into elasmobranch evolution and the origin of vertebrates.</title>
        <authorList>
            <person name="Hara Y"/>
            <person name="Yamaguchi K"/>
            <person name="Onimaru K"/>
            <person name="Kadota M"/>
            <person name="Koyanagi M"/>
            <person name="Keeley SD"/>
            <person name="Tatsumi K"/>
            <person name="Tanaka K"/>
            <person name="Motone F"/>
            <person name="Kageyama Y"/>
            <person name="Nozu R"/>
            <person name="Adachi N"/>
            <person name="Nishimura O"/>
            <person name="Nakagawa R"/>
            <person name="Tanegashima C"/>
            <person name="Kiyatake I"/>
            <person name="Matsumoto R"/>
            <person name="Murakumo K"/>
            <person name="Nishida K"/>
            <person name="Terakita A"/>
            <person name="Kuratani S"/>
            <person name="Sato K"/>
            <person name="Hyodo S Kuraku.S."/>
        </authorList>
    </citation>
    <scope>NUCLEOTIDE SEQUENCE [LARGE SCALE GENOMIC DNA]</scope>
</reference>
<dbReference type="STRING" id="137246.A0A401TKV1"/>
<protein>
    <submittedName>
        <fullName evidence="2">Uncharacterized protein</fullName>
    </submittedName>
</protein>
<proteinExistence type="predicted"/>
<feature type="region of interest" description="Disordered" evidence="1">
    <location>
        <begin position="1"/>
        <end position="66"/>
    </location>
</feature>
<gene>
    <name evidence="2" type="ORF">chiPu_0027568</name>
</gene>
<accession>A0A401TKV1</accession>
<comment type="caution">
    <text evidence="2">The sequence shown here is derived from an EMBL/GenBank/DDBJ whole genome shotgun (WGS) entry which is preliminary data.</text>
</comment>
<evidence type="ECO:0000313" key="3">
    <source>
        <dbReference type="Proteomes" id="UP000287033"/>
    </source>
</evidence>
<feature type="non-terminal residue" evidence="2">
    <location>
        <position position="1"/>
    </location>
</feature>
<evidence type="ECO:0000256" key="1">
    <source>
        <dbReference type="SAM" id="MobiDB-lite"/>
    </source>
</evidence>
<feature type="non-terminal residue" evidence="2">
    <location>
        <position position="98"/>
    </location>
</feature>
<dbReference type="EMBL" id="BEZZ01107618">
    <property type="protein sequence ID" value="GCC43281.1"/>
    <property type="molecule type" value="Genomic_DNA"/>
</dbReference>
<organism evidence="2 3">
    <name type="scientific">Chiloscyllium punctatum</name>
    <name type="common">Brownbanded bambooshark</name>
    <name type="synonym">Hemiscyllium punctatum</name>
    <dbReference type="NCBI Taxonomy" id="137246"/>
    <lineage>
        <taxon>Eukaryota</taxon>
        <taxon>Metazoa</taxon>
        <taxon>Chordata</taxon>
        <taxon>Craniata</taxon>
        <taxon>Vertebrata</taxon>
        <taxon>Chondrichthyes</taxon>
        <taxon>Elasmobranchii</taxon>
        <taxon>Galeomorphii</taxon>
        <taxon>Galeoidea</taxon>
        <taxon>Orectolobiformes</taxon>
        <taxon>Hemiscylliidae</taxon>
        <taxon>Chiloscyllium</taxon>
    </lineage>
</organism>
<dbReference type="AlphaFoldDB" id="A0A401TKV1"/>
<name>A0A401TKV1_CHIPU</name>
<keyword evidence="3" id="KW-1185">Reference proteome</keyword>